<evidence type="ECO:0000313" key="2">
    <source>
        <dbReference type="EMBL" id="BBZ14963.1"/>
    </source>
</evidence>
<keyword evidence="1" id="KW-1133">Transmembrane helix</keyword>
<dbReference type="EMBL" id="AP022607">
    <property type="protein sequence ID" value="BBZ14963.1"/>
    <property type="molecule type" value="Genomic_DNA"/>
</dbReference>
<name>A0ABM7KV70_9MYCO</name>
<evidence type="ECO:0000256" key="1">
    <source>
        <dbReference type="SAM" id="Phobius"/>
    </source>
</evidence>
<geneLocation type="plasmid" evidence="2 3">
    <name>pJCM12687</name>
</geneLocation>
<proteinExistence type="predicted"/>
<gene>
    <name evidence="2" type="ORF">MBRA_51580</name>
</gene>
<keyword evidence="3" id="KW-1185">Reference proteome</keyword>
<sequence length="123" mass="12715">MNSTTFLRWFGVTRAALGLWLAVAPHKPGELWFGSAQHPASTSALLRSVGGRDIGLGLGLAADPQPGSAWLRAGILADIVDAVAAVLSRDRVPTRNLLTGLVGAALYAVLGAMVAVRGLTSSR</sequence>
<keyword evidence="1" id="KW-0812">Transmembrane</keyword>
<feature type="transmembrane region" description="Helical" evidence="1">
    <location>
        <begin position="97"/>
        <end position="116"/>
    </location>
</feature>
<reference evidence="2 3" key="1">
    <citation type="journal article" date="2019" name="Emerg. Microbes Infect.">
        <title>Comprehensive subspecies identification of 175 nontuberculous mycobacteria species based on 7547 genomic profiles.</title>
        <authorList>
            <person name="Matsumoto Y."/>
            <person name="Kinjo T."/>
            <person name="Motooka D."/>
            <person name="Nabeya D."/>
            <person name="Jung N."/>
            <person name="Uechi K."/>
            <person name="Horii T."/>
            <person name="Iida T."/>
            <person name="Fujita J."/>
            <person name="Nakamura S."/>
        </authorList>
    </citation>
    <scope>NUCLEOTIDE SEQUENCE [LARGE SCALE GENOMIC DNA]</scope>
    <source>
        <strain evidence="2 3">JCM 12687</strain>
        <plasmid evidence="2">pJCM12687</plasmid>
    </source>
</reference>
<evidence type="ECO:0000313" key="3">
    <source>
        <dbReference type="Proteomes" id="UP000467379"/>
    </source>
</evidence>
<keyword evidence="1" id="KW-0472">Membrane</keyword>
<accession>A0ABM7KV70</accession>
<dbReference type="RefSeq" id="WP_139799711.1">
    <property type="nucleotide sequence ID" value="NZ_AP022607.1"/>
</dbReference>
<dbReference type="Proteomes" id="UP000467379">
    <property type="component" value="Plasmid pJCM12687"/>
</dbReference>
<organism evidence="2 3">
    <name type="scientific">Mycobacterium branderi</name>
    <dbReference type="NCBI Taxonomy" id="43348"/>
    <lineage>
        <taxon>Bacteria</taxon>
        <taxon>Bacillati</taxon>
        <taxon>Actinomycetota</taxon>
        <taxon>Actinomycetes</taxon>
        <taxon>Mycobacteriales</taxon>
        <taxon>Mycobacteriaceae</taxon>
        <taxon>Mycobacterium</taxon>
    </lineage>
</organism>
<protein>
    <submittedName>
        <fullName evidence="2">Uncharacterized protein</fullName>
    </submittedName>
</protein>
<keyword evidence="2" id="KW-0614">Plasmid</keyword>